<feature type="domain" description="AMP-dependent synthetase/ligase" evidence="3">
    <location>
        <begin position="45"/>
        <end position="205"/>
    </location>
</feature>
<sequence length="369" mass="41114">MSSTSLNKNWIQFQGKQYTFNQFIEKNQNVEFEQIRSVINFIADWQSASSYILQKTSGSTGKPKSIKITKSQIKASAVATLNTLKIKANDHAVLCINAEYIGGKMMIARSIIGNLNLIIAPTTGNPLRGFKAKEPIDFFSFVPYQFERILEESPEQIPLLDNSKAIILGGAPVSDSLAEKITSNISKAKVYSTYGMTETVSHVALKLINSGKNEAFEALENIKFSVDERNCLVIHAPKITGKDILVTNDVVDLLSPTAFLWLGRHDFVINSGGIKIHPEILEKEIAELFQNTKINNRFFAFGLPDKKLGYSLNLVLEGNAESKSVHQLLKQHLKAFHSPKNVFTIEKFVETDNGKINRLKTIDKLALAK</sequence>
<dbReference type="Gene3D" id="3.30.300.30">
    <property type="match status" value="1"/>
</dbReference>
<reference evidence="4 5" key="1">
    <citation type="journal article" date="2011" name="Stand. Genomic Sci.">
        <title>Complete genome sequence of Marivirga tractuosa type strain (H-43).</title>
        <authorList>
            <person name="Pagani I."/>
            <person name="Chertkov O."/>
            <person name="Lapidus A."/>
            <person name="Lucas S."/>
            <person name="Del Rio T.G."/>
            <person name="Tice H."/>
            <person name="Copeland A."/>
            <person name="Cheng J.F."/>
            <person name="Nolan M."/>
            <person name="Saunders E."/>
            <person name="Pitluck S."/>
            <person name="Held B."/>
            <person name="Goodwin L."/>
            <person name="Liolios K."/>
            <person name="Ovchinikova G."/>
            <person name="Ivanova N."/>
            <person name="Mavromatis K."/>
            <person name="Pati A."/>
            <person name="Chen A."/>
            <person name="Palaniappan K."/>
            <person name="Land M."/>
            <person name="Hauser L."/>
            <person name="Jeffries C.D."/>
            <person name="Detter J.C."/>
            <person name="Han C."/>
            <person name="Tapia R."/>
            <person name="Ngatchou-Djao O.D."/>
            <person name="Rohde M."/>
            <person name="Goker M."/>
            <person name="Spring S."/>
            <person name="Sikorski J."/>
            <person name="Woyke T."/>
            <person name="Bristow J."/>
            <person name="Eisen J.A."/>
            <person name="Markowitz V."/>
            <person name="Hugenholtz P."/>
            <person name="Klenk H.P."/>
            <person name="Kyrpides N.C."/>
        </authorList>
    </citation>
    <scope>NUCLEOTIDE SEQUENCE [LARGE SCALE GENOMIC DNA]</scope>
    <source>
        <strain evidence="5">ATCC 23168 / DSM 4126 / NBRC 15989 / NCIMB 1408 / VKM B-1430 / H-43</strain>
    </source>
</reference>
<protein>
    <submittedName>
        <fullName evidence="4">AMP-dependent synthetase and ligase</fullName>
    </submittedName>
</protein>
<dbReference type="KEGG" id="mtt:Ftrac_0514"/>
<dbReference type="InterPro" id="IPR000873">
    <property type="entry name" value="AMP-dep_synth/lig_dom"/>
</dbReference>
<dbReference type="PANTHER" id="PTHR43201:SF5">
    <property type="entry name" value="MEDIUM-CHAIN ACYL-COA LIGASE ACSF2, MITOCHONDRIAL"/>
    <property type="match status" value="1"/>
</dbReference>
<dbReference type="Proteomes" id="UP000008720">
    <property type="component" value="Chromosome"/>
</dbReference>
<proteinExistence type="inferred from homology"/>
<dbReference type="GO" id="GO:0031956">
    <property type="term" value="F:medium-chain fatty acid-CoA ligase activity"/>
    <property type="evidence" value="ECO:0007669"/>
    <property type="project" value="TreeGrafter"/>
</dbReference>
<dbReference type="RefSeq" id="WP_013452669.1">
    <property type="nucleotide sequence ID" value="NC_014759.1"/>
</dbReference>
<dbReference type="InterPro" id="IPR020845">
    <property type="entry name" value="AMP-binding_CS"/>
</dbReference>
<dbReference type="Gene3D" id="3.40.50.12780">
    <property type="entry name" value="N-terminal domain of ligase-like"/>
    <property type="match status" value="1"/>
</dbReference>
<dbReference type="PROSITE" id="PS00455">
    <property type="entry name" value="AMP_BINDING"/>
    <property type="match status" value="1"/>
</dbReference>
<dbReference type="InterPro" id="IPR045851">
    <property type="entry name" value="AMP-bd_C_sf"/>
</dbReference>
<dbReference type="STRING" id="643867.Ftrac_0514"/>
<dbReference type="AlphaFoldDB" id="E4TPB5"/>
<evidence type="ECO:0000256" key="2">
    <source>
        <dbReference type="ARBA" id="ARBA00022598"/>
    </source>
</evidence>
<dbReference type="OrthoDB" id="8870348at2"/>
<dbReference type="GO" id="GO:0006631">
    <property type="term" value="P:fatty acid metabolic process"/>
    <property type="evidence" value="ECO:0007669"/>
    <property type="project" value="TreeGrafter"/>
</dbReference>
<gene>
    <name evidence="4" type="ordered locus">Ftrac_0514</name>
</gene>
<keyword evidence="2 4" id="KW-0436">Ligase</keyword>
<organism evidence="4 5">
    <name type="scientific">Marivirga tractuosa (strain ATCC 23168 / DSM 4126 / NBRC 15989 / NCIMB 1408 / VKM B-1430 / H-43)</name>
    <name type="common">Microscilla tractuosa</name>
    <name type="synonym">Flexibacter tractuosus</name>
    <dbReference type="NCBI Taxonomy" id="643867"/>
    <lineage>
        <taxon>Bacteria</taxon>
        <taxon>Pseudomonadati</taxon>
        <taxon>Bacteroidota</taxon>
        <taxon>Cytophagia</taxon>
        <taxon>Cytophagales</taxon>
        <taxon>Marivirgaceae</taxon>
        <taxon>Marivirga</taxon>
    </lineage>
</organism>
<evidence type="ECO:0000313" key="5">
    <source>
        <dbReference type="Proteomes" id="UP000008720"/>
    </source>
</evidence>
<dbReference type="SUPFAM" id="SSF56801">
    <property type="entry name" value="Acetyl-CoA synthetase-like"/>
    <property type="match status" value="1"/>
</dbReference>
<evidence type="ECO:0000256" key="1">
    <source>
        <dbReference type="ARBA" id="ARBA00006432"/>
    </source>
</evidence>
<accession>E4TPB5</accession>
<keyword evidence="5" id="KW-1185">Reference proteome</keyword>
<dbReference type="HOGENOM" id="CLU_062005_0_0_10"/>
<dbReference type="EMBL" id="CP002349">
    <property type="protein sequence ID" value="ADR20518.1"/>
    <property type="molecule type" value="Genomic_DNA"/>
</dbReference>
<evidence type="ECO:0000259" key="3">
    <source>
        <dbReference type="Pfam" id="PF00501"/>
    </source>
</evidence>
<dbReference type="eggNOG" id="COG0318">
    <property type="taxonomic scope" value="Bacteria"/>
</dbReference>
<dbReference type="InterPro" id="IPR042099">
    <property type="entry name" value="ANL_N_sf"/>
</dbReference>
<name>E4TPB5_MARTH</name>
<dbReference type="Pfam" id="PF00501">
    <property type="entry name" value="AMP-binding"/>
    <property type="match status" value="1"/>
</dbReference>
<evidence type="ECO:0000313" key="4">
    <source>
        <dbReference type="EMBL" id="ADR20518.1"/>
    </source>
</evidence>
<dbReference type="PANTHER" id="PTHR43201">
    <property type="entry name" value="ACYL-COA SYNTHETASE"/>
    <property type="match status" value="1"/>
</dbReference>
<comment type="similarity">
    <text evidence="1">Belongs to the ATP-dependent AMP-binding enzyme family.</text>
</comment>